<organism evidence="1 2">
    <name type="scientific">Nonomuraea angiospora</name>
    <dbReference type="NCBI Taxonomy" id="46172"/>
    <lineage>
        <taxon>Bacteria</taxon>
        <taxon>Bacillati</taxon>
        <taxon>Actinomycetota</taxon>
        <taxon>Actinomycetes</taxon>
        <taxon>Streptosporangiales</taxon>
        <taxon>Streptosporangiaceae</taxon>
        <taxon>Nonomuraea</taxon>
    </lineage>
</organism>
<evidence type="ECO:0000313" key="2">
    <source>
        <dbReference type="Proteomes" id="UP000633509"/>
    </source>
</evidence>
<dbReference type="RefSeq" id="WP_192785887.1">
    <property type="nucleotide sequence ID" value="NZ_JADBEK010000001.1"/>
</dbReference>
<name>A0ABR9LWP4_9ACTN</name>
<reference evidence="1 2" key="1">
    <citation type="submission" date="2020-10" db="EMBL/GenBank/DDBJ databases">
        <title>Sequencing the genomes of 1000 actinobacteria strains.</title>
        <authorList>
            <person name="Klenk H.-P."/>
        </authorList>
    </citation>
    <scope>NUCLEOTIDE SEQUENCE [LARGE SCALE GENOMIC DNA]</scope>
    <source>
        <strain evidence="1 2">DSM 43173</strain>
    </source>
</reference>
<sequence>MVTEFTDRNLNIAVSSLADPADRQHKIYQLMELYERTYGDFPHDRVHSTMRVYLENERLPGQADIRRPGHTTVAEWMDACYDCFAPTVGSCMLPTALLKANGSMYACAAFNVPNKLGFGDIFAEPVRDILARTNQSPYVATVRARGGLKALHDVILRAETEQMTCGSFCGSCKILIDDFEQRTGQRTLTRTDLPLVPADALWSRVRPKGALRG</sequence>
<dbReference type="EMBL" id="JADBEK010000001">
    <property type="protein sequence ID" value="MBE1585078.1"/>
    <property type="molecule type" value="Genomic_DNA"/>
</dbReference>
<protein>
    <submittedName>
        <fullName evidence="1">Uncharacterized protein</fullName>
    </submittedName>
</protein>
<keyword evidence="2" id="KW-1185">Reference proteome</keyword>
<dbReference type="Proteomes" id="UP000633509">
    <property type="component" value="Unassembled WGS sequence"/>
</dbReference>
<gene>
    <name evidence="1" type="ORF">H4W80_003336</name>
</gene>
<evidence type="ECO:0000313" key="1">
    <source>
        <dbReference type="EMBL" id="MBE1585078.1"/>
    </source>
</evidence>
<accession>A0ABR9LWP4</accession>
<comment type="caution">
    <text evidence="1">The sequence shown here is derived from an EMBL/GenBank/DDBJ whole genome shotgun (WGS) entry which is preliminary data.</text>
</comment>
<proteinExistence type="predicted"/>